<gene>
    <name evidence="2" type="ORF">bsdtw1_02819</name>
</gene>
<proteinExistence type="predicted"/>
<dbReference type="RefSeq" id="WP_183278126.1">
    <property type="nucleotide sequence ID" value="NZ_BLZR01000001.1"/>
</dbReference>
<feature type="transmembrane region" description="Helical" evidence="1">
    <location>
        <begin position="29"/>
        <end position="48"/>
    </location>
</feature>
<comment type="caution">
    <text evidence="2">The sequence shown here is derived from an EMBL/GenBank/DDBJ whole genome shotgun (WGS) entry which is preliminary data.</text>
</comment>
<protein>
    <submittedName>
        <fullName evidence="2">Uncharacterized protein</fullName>
    </submittedName>
</protein>
<evidence type="ECO:0000313" key="3">
    <source>
        <dbReference type="Proteomes" id="UP000580568"/>
    </source>
</evidence>
<dbReference type="Proteomes" id="UP000580568">
    <property type="component" value="Unassembled WGS sequence"/>
</dbReference>
<dbReference type="EMBL" id="BLZR01000001">
    <property type="protein sequence ID" value="GFP76715.1"/>
    <property type="molecule type" value="Genomic_DNA"/>
</dbReference>
<sequence length="146" mass="17628">MYHRIYKEFWPERVIELKNKKILSQLNRIIVYMIIFNLCLIPLSYSKYLDLKQQIKEKEKLQVESKAVVDESKNKKQVDFSVIEKISKLVSSMNIKDFSYGDNTITFIGNYNMLDSYIKYFTENRFELVNVDRQNEKDFRFVVRIT</sequence>
<dbReference type="AlphaFoldDB" id="A0A6V8SJL1"/>
<organism evidence="2 3">
    <name type="scientific">Clostridium fungisolvens</name>
    <dbReference type="NCBI Taxonomy" id="1604897"/>
    <lineage>
        <taxon>Bacteria</taxon>
        <taxon>Bacillati</taxon>
        <taxon>Bacillota</taxon>
        <taxon>Clostridia</taxon>
        <taxon>Eubacteriales</taxon>
        <taxon>Clostridiaceae</taxon>
        <taxon>Clostridium</taxon>
    </lineage>
</organism>
<evidence type="ECO:0000313" key="2">
    <source>
        <dbReference type="EMBL" id="GFP76715.1"/>
    </source>
</evidence>
<keyword evidence="3" id="KW-1185">Reference proteome</keyword>
<keyword evidence="1" id="KW-1133">Transmembrane helix</keyword>
<evidence type="ECO:0000256" key="1">
    <source>
        <dbReference type="SAM" id="Phobius"/>
    </source>
</evidence>
<accession>A0A6V8SJL1</accession>
<name>A0A6V8SJL1_9CLOT</name>
<keyword evidence="1" id="KW-0472">Membrane</keyword>
<keyword evidence="1" id="KW-0812">Transmembrane</keyword>
<reference evidence="2 3" key="1">
    <citation type="submission" date="2020-07" db="EMBL/GenBank/DDBJ databases">
        <title>A new beta-1,3-glucan-decomposing anaerobic bacterium isolated from anoxic soil subjected to biological soil disinfestation.</title>
        <authorList>
            <person name="Ueki A."/>
            <person name="Tonouchi A."/>
        </authorList>
    </citation>
    <scope>NUCLEOTIDE SEQUENCE [LARGE SCALE GENOMIC DNA]</scope>
    <source>
        <strain evidence="2 3">TW1</strain>
    </source>
</reference>